<evidence type="ECO:0000256" key="3">
    <source>
        <dbReference type="ARBA" id="ARBA00022692"/>
    </source>
</evidence>
<dbReference type="RefSeq" id="WP_206527852.1">
    <property type="nucleotide sequence ID" value="NZ_CP049253.1"/>
</dbReference>
<dbReference type="Pfam" id="PF02687">
    <property type="entry name" value="FtsX"/>
    <property type="match status" value="2"/>
</dbReference>
<evidence type="ECO:0000256" key="2">
    <source>
        <dbReference type="ARBA" id="ARBA00022475"/>
    </source>
</evidence>
<evidence type="ECO:0000313" key="10">
    <source>
        <dbReference type="EMBL" id="MBP2436945.1"/>
    </source>
</evidence>
<feature type="transmembrane region" description="Helical" evidence="7">
    <location>
        <begin position="766"/>
        <end position="788"/>
    </location>
</feature>
<feature type="transmembrane region" description="Helical" evidence="7">
    <location>
        <begin position="666"/>
        <end position="687"/>
    </location>
</feature>
<organism evidence="10 11">
    <name type="scientific">Microbacterium amylolyticum</name>
    <dbReference type="NCBI Taxonomy" id="936337"/>
    <lineage>
        <taxon>Bacteria</taxon>
        <taxon>Bacillati</taxon>
        <taxon>Actinomycetota</taxon>
        <taxon>Actinomycetes</taxon>
        <taxon>Micrococcales</taxon>
        <taxon>Microbacteriaceae</taxon>
        <taxon>Microbacterium</taxon>
    </lineage>
</organism>
<reference evidence="10 11" key="1">
    <citation type="submission" date="2021-03" db="EMBL/GenBank/DDBJ databases">
        <title>Sequencing the genomes of 1000 actinobacteria strains.</title>
        <authorList>
            <person name="Klenk H.-P."/>
        </authorList>
    </citation>
    <scope>NUCLEOTIDE SEQUENCE [LARGE SCALE GENOMIC DNA]</scope>
    <source>
        <strain evidence="10 11">DSM 24221</strain>
    </source>
</reference>
<feature type="transmembrane region" description="Helical" evidence="7">
    <location>
        <begin position="264"/>
        <end position="283"/>
    </location>
</feature>
<evidence type="ECO:0000259" key="8">
    <source>
        <dbReference type="Pfam" id="PF02687"/>
    </source>
</evidence>
<feature type="domain" description="ABC3 transporter permease C-terminal" evidence="8">
    <location>
        <begin position="671"/>
        <end position="792"/>
    </location>
</feature>
<dbReference type="Proteomes" id="UP001519362">
    <property type="component" value="Unassembled WGS sequence"/>
</dbReference>
<keyword evidence="3 7" id="KW-0812">Transmembrane</keyword>
<evidence type="ECO:0000259" key="9">
    <source>
        <dbReference type="Pfam" id="PF12704"/>
    </source>
</evidence>
<sequence>MIRRLYLRRAMGDLRQNPGVTIALMTVLALSAFLLSSGAMVMERLAGSVGQMFSVAKPPHFLQMHTGEYDREALDSFAAERSDIDSWVVQEMLGNDGQLVSWTKQADGSQGDLSESQIDNLFVTQNPNFDFLLNADDDSIPTPAAGEVFIPVAVAQQFELSIGDTLTVQTDEKEESFRVAGAVRDAQMASSMSSATRFLISDKDFDHLLAAGGASPEIMVEYRLTDGADLASFQRAYESDSALPKNGQAVTGVMIRIINMLSDGLVAIAFAFAAFLLIVIALLNARFVIRGSLEDEIHEIGAMRAIGLPPRTIARLYLSQYAVITLVACLLGGALSTIAISGFTASIRANFSEAPVTAVTILVPLAALAAMFFIVIGICARTLRQVARADVVGALIHGISSAGKRAEREARRGAKRVSRSLFSRARPSGIGARLVLRDLRAERRDWAILPLVFFLVAILVTIPLNLLTTFESPRFVTYLGAPDRDLRVDINFVEDGDAVSANIRSTLEQDSRVTAVYPYAGMLYEIQGEEGWEVFRVEVGDYTDTSLAFATGHAPGEGEIALSTLNAEKYGLRPGDSLTVKEEESERTVTVSGVYQDVTSGGYTAKLQGNVGEHADRWTIYADLASGTDPQEIAREYQEQYQDAAVLAMQSYLSQTLSYIIGSLRAVALITLAFGIGTAALITVLFLRLRLTKDRTKVGVLTTLGFSAREIIAQFRAKALLLVAVGTVLGTLFAATLGEQIISALLSASGTGIRQLSFIPNPWLSYLGYPALLLATGAVGAIILTRTLRHTNRSEWLR</sequence>
<accession>A0ABS4ZI41</accession>
<dbReference type="PANTHER" id="PTHR30287:SF2">
    <property type="entry name" value="BLL1001 PROTEIN"/>
    <property type="match status" value="1"/>
</dbReference>
<evidence type="ECO:0000313" key="11">
    <source>
        <dbReference type="Proteomes" id="UP001519362"/>
    </source>
</evidence>
<feature type="domain" description="MacB-like periplasmic core" evidence="9">
    <location>
        <begin position="19"/>
        <end position="236"/>
    </location>
</feature>
<feature type="transmembrane region" description="Helical" evidence="7">
    <location>
        <begin position="20"/>
        <end position="42"/>
    </location>
</feature>
<feature type="transmembrane region" description="Helical" evidence="7">
    <location>
        <begin position="356"/>
        <end position="380"/>
    </location>
</feature>
<evidence type="ECO:0000256" key="1">
    <source>
        <dbReference type="ARBA" id="ARBA00004651"/>
    </source>
</evidence>
<dbReference type="InterPro" id="IPR003838">
    <property type="entry name" value="ABC3_permease_C"/>
</dbReference>
<comment type="caution">
    <text evidence="10">The sequence shown here is derived from an EMBL/GenBank/DDBJ whole genome shotgun (WGS) entry which is preliminary data.</text>
</comment>
<protein>
    <submittedName>
        <fullName evidence="10">ABC transport system permease protein</fullName>
    </submittedName>
</protein>
<dbReference type="EMBL" id="JAGIOL010000001">
    <property type="protein sequence ID" value="MBP2436945.1"/>
    <property type="molecule type" value="Genomic_DNA"/>
</dbReference>
<comment type="subcellular location">
    <subcellularLocation>
        <location evidence="1">Cell membrane</location>
        <topology evidence="1">Multi-pass membrane protein</topology>
    </subcellularLocation>
</comment>
<evidence type="ECO:0000256" key="6">
    <source>
        <dbReference type="ARBA" id="ARBA00038076"/>
    </source>
</evidence>
<keyword evidence="2" id="KW-1003">Cell membrane</keyword>
<keyword evidence="5 7" id="KW-0472">Membrane</keyword>
<dbReference type="InterPro" id="IPR025857">
    <property type="entry name" value="MacB_PCD"/>
</dbReference>
<dbReference type="PANTHER" id="PTHR30287">
    <property type="entry name" value="MEMBRANE COMPONENT OF PREDICTED ABC SUPERFAMILY METABOLITE UPTAKE TRANSPORTER"/>
    <property type="match status" value="1"/>
</dbReference>
<feature type="transmembrane region" description="Helical" evidence="7">
    <location>
        <begin position="719"/>
        <end position="746"/>
    </location>
</feature>
<evidence type="ECO:0000256" key="4">
    <source>
        <dbReference type="ARBA" id="ARBA00022989"/>
    </source>
</evidence>
<dbReference type="Pfam" id="PF12704">
    <property type="entry name" value="MacB_PCD"/>
    <property type="match status" value="1"/>
</dbReference>
<keyword evidence="11" id="KW-1185">Reference proteome</keyword>
<keyword evidence="4 7" id="KW-1133">Transmembrane helix</keyword>
<dbReference type="InterPro" id="IPR038766">
    <property type="entry name" value="Membrane_comp_ABC_pdt"/>
</dbReference>
<comment type="similarity">
    <text evidence="6">Belongs to the ABC-4 integral membrane protein family.</text>
</comment>
<gene>
    <name evidence="10" type="ORF">JOF34_001531</name>
</gene>
<feature type="domain" description="ABC3 transporter permease C-terminal" evidence="8">
    <location>
        <begin position="272"/>
        <end position="378"/>
    </location>
</feature>
<feature type="transmembrane region" description="Helical" evidence="7">
    <location>
        <begin position="446"/>
        <end position="467"/>
    </location>
</feature>
<evidence type="ECO:0000256" key="7">
    <source>
        <dbReference type="SAM" id="Phobius"/>
    </source>
</evidence>
<name>A0ABS4ZI41_9MICO</name>
<proteinExistence type="inferred from homology"/>
<evidence type="ECO:0000256" key="5">
    <source>
        <dbReference type="ARBA" id="ARBA00023136"/>
    </source>
</evidence>
<feature type="transmembrane region" description="Helical" evidence="7">
    <location>
        <begin position="321"/>
        <end position="344"/>
    </location>
</feature>